<comment type="caution">
    <text evidence="2">The sequence shown here is derived from an EMBL/GenBank/DDBJ whole genome shotgun (WGS) entry which is preliminary data.</text>
</comment>
<dbReference type="EMBL" id="JACJKY010000003">
    <property type="protein sequence ID" value="MBM6919996.1"/>
    <property type="molecule type" value="Genomic_DNA"/>
</dbReference>
<keyword evidence="1" id="KW-1133">Transmembrane helix</keyword>
<dbReference type="AlphaFoldDB" id="A0A938X4E2"/>
<protein>
    <submittedName>
        <fullName evidence="2">Uncharacterized protein</fullName>
    </submittedName>
</protein>
<name>A0A938X4E2_9FIRM</name>
<accession>A0A938X4E2</accession>
<evidence type="ECO:0000313" key="3">
    <source>
        <dbReference type="Proteomes" id="UP000774750"/>
    </source>
</evidence>
<organism evidence="2 3">
    <name type="scientific">Merdimmobilis hominis</name>
    <dbReference type="NCBI Taxonomy" id="2897707"/>
    <lineage>
        <taxon>Bacteria</taxon>
        <taxon>Bacillati</taxon>
        <taxon>Bacillota</taxon>
        <taxon>Clostridia</taxon>
        <taxon>Eubacteriales</taxon>
        <taxon>Oscillospiraceae</taxon>
        <taxon>Merdimmobilis</taxon>
    </lineage>
</organism>
<sequence length="49" mass="5570">MKRCKCMLAPFLYGMVCGAVSVLLLMVSFKYVLLFACIGALVWLLRKRI</sequence>
<gene>
    <name evidence="2" type="ORF">H6A12_02320</name>
</gene>
<keyword evidence="1" id="KW-0812">Transmembrane</keyword>
<reference evidence="2" key="2">
    <citation type="journal article" date="2021" name="Sci. Rep.">
        <title>The distribution of antibiotic resistance genes in chicken gut microbiota commensals.</title>
        <authorList>
            <person name="Juricova H."/>
            <person name="Matiasovicova J."/>
            <person name="Kubasova T."/>
            <person name="Cejkova D."/>
            <person name="Rychlik I."/>
        </authorList>
    </citation>
    <scope>NUCLEOTIDE SEQUENCE</scope>
    <source>
        <strain evidence="2">An559</strain>
    </source>
</reference>
<keyword evidence="3" id="KW-1185">Reference proteome</keyword>
<feature type="transmembrane region" description="Helical" evidence="1">
    <location>
        <begin position="12"/>
        <end position="45"/>
    </location>
</feature>
<reference evidence="2" key="1">
    <citation type="submission" date="2020-08" db="EMBL/GenBank/DDBJ databases">
        <authorList>
            <person name="Cejkova D."/>
            <person name="Kubasova T."/>
            <person name="Jahodarova E."/>
            <person name="Rychlik I."/>
        </authorList>
    </citation>
    <scope>NUCLEOTIDE SEQUENCE</scope>
    <source>
        <strain evidence="2">An559</strain>
    </source>
</reference>
<evidence type="ECO:0000256" key="1">
    <source>
        <dbReference type="SAM" id="Phobius"/>
    </source>
</evidence>
<proteinExistence type="predicted"/>
<evidence type="ECO:0000313" key="2">
    <source>
        <dbReference type="EMBL" id="MBM6919996.1"/>
    </source>
</evidence>
<dbReference type="Proteomes" id="UP000774750">
    <property type="component" value="Unassembled WGS sequence"/>
</dbReference>
<dbReference type="RefSeq" id="WP_204444364.1">
    <property type="nucleotide sequence ID" value="NZ_JACJKY010000003.1"/>
</dbReference>
<keyword evidence="1" id="KW-0472">Membrane</keyword>